<evidence type="ECO:0000313" key="3">
    <source>
        <dbReference type="Proteomes" id="UP000636891"/>
    </source>
</evidence>
<feature type="domain" description="Putative zinc ribbon" evidence="1">
    <location>
        <begin position="5"/>
        <end position="89"/>
    </location>
</feature>
<proteinExistence type="predicted"/>
<comment type="caution">
    <text evidence="2">The sequence shown here is derived from an EMBL/GenBank/DDBJ whole genome shotgun (WGS) entry which is preliminary data.</text>
</comment>
<accession>A0ABR7CLI6</accession>
<dbReference type="RefSeq" id="WP_055203530.1">
    <property type="nucleotide sequence ID" value="NZ_JACOOK010000002.1"/>
</dbReference>
<reference evidence="2 3" key="1">
    <citation type="submission" date="2020-08" db="EMBL/GenBank/DDBJ databases">
        <title>Genome public.</title>
        <authorList>
            <person name="Liu C."/>
            <person name="Sun Q."/>
        </authorList>
    </citation>
    <scope>NUCLEOTIDE SEQUENCE [LARGE SCALE GENOMIC DNA]</scope>
    <source>
        <strain evidence="2 3">New-7</strain>
    </source>
</reference>
<keyword evidence="3" id="KW-1185">Reference proteome</keyword>
<gene>
    <name evidence="2" type="ORF">H8S08_04290</name>
</gene>
<name>A0ABR7CLI6_9BACT</name>
<dbReference type="Pfam" id="PF12674">
    <property type="entry name" value="Zn_ribbon_2"/>
    <property type="match status" value="1"/>
</dbReference>
<evidence type="ECO:0000259" key="1">
    <source>
        <dbReference type="Pfam" id="PF12674"/>
    </source>
</evidence>
<evidence type="ECO:0000313" key="2">
    <source>
        <dbReference type="EMBL" id="MBC5616240.1"/>
    </source>
</evidence>
<dbReference type="InterPro" id="IPR025868">
    <property type="entry name" value="Zn_ribbon_dom_put"/>
</dbReference>
<protein>
    <submittedName>
        <fullName evidence="2">Zinc ribbon domain-containing protein</fullName>
    </submittedName>
</protein>
<dbReference type="Proteomes" id="UP000636891">
    <property type="component" value="Unassembled WGS sequence"/>
</dbReference>
<sequence>MEQKFCQSCGMPLTDASQFGTNADRTPNETYCHFCFRDGTFTQKCTMDEMIENCLNYLDEFNRDSPVQYTREQAREQMRQFFPHLKRWQSGSPE</sequence>
<dbReference type="EMBL" id="JACOOK010000002">
    <property type="protein sequence ID" value="MBC5616240.1"/>
    <property type="molecule type" value="Genomic_DNA"/>
</dbReference>
<organism evidence="2 3">
    <name type="scientific">Alistipes hominis</name>
    <dbReference type="NCBI Taxonomy" id="2763015"/>
    <lineage>
        <taxon>Bacteria</taxon>
        <taxon>Pseudomonadati</taxon>
        <taxon>Bacteroidota</taxon>
        <taxon>Bacteroidia</taxon>
        <taxon>Bacteroidales</taxon>
        <taxon>Rikenellaceae</taxon>
        <taxon>Alistipes</taxon>
    </lineage>
</organism>